<dbReference type="EMBL" id="JABCKI010005900">
    <property type="protein sequence ID" value="KAG5636723.1"/>
    <property type="molecule type" value="Genomic_DNA"/>
</dbReference>
<protein>
    <submittedName>
        <fullName evidence="2">Uncharacterized protein</fullName>
    </submittedName>
</protein>
<feature type="compositionally biased region" description="Polar residues" evidence="1">
    <location>
        <begin position="1"/>
        <end position="21"/>
    </location>
</feature>
<dbReference type="AlphaFoldDB" id="A0A9P7FUW2"/>
<dbReference type="OrthoDB" id="9997422at2759"/>
<feature type="region of interest" description="Disordered" evidence="1">
    <location>
        <begin position="1"/>
        <end position="35"/>
    </location>
</feature>
<reference evidence="2" key="1">
    <citation type="submission" date="2021-02" db="EMBL/GenBank/DDBJ databases">
        <authorList>
            <person name="Nieuwenhuis M."/>
            <person name="Van De Peppel L.J.J."/>
        </authorList>
    </citation>
    <scope>NUCLEOTIDE SEQUENCE</scope>
    <source>
        <strain evidence="2">D49</strain>
    </source>
</reference>
<keyword evidence="3" id="KW-1185">Reference proteome</keyword>
<gene>
    <name evidence="2" type="ORF">H0H81_007090</name>
</gene>
<accession>A0A9P7FUW2</accession>
<proteinExistence type="predicted"/>
<evidence type="ECO:0000256" key="1">
    <source>
        <dbReference type="SAM" id="MobiDB-lite"/>
    </source>
</evidence>
<evidence type="ECO:0000313" key="3">
    <source>
        <dbReference type="Proteomes" id="UP000717328"/>
    </source>
</evidence>
<evidence type="ECO:0000313" key="2">
    <source>
        <dbReference type="EMBL" id="KAG5636723.1"/>
    </source>
</evidence>
<sequence>MTTAPDGTIADSQSWYPSQEANIPVDSPTATRKSGRMLSEVSSDASHSRFNVQTLTTCTANQNTHIYGRLDDDGIGRDPEDGSILDDMASTKGGTFSSTANGLVGAVKRVQRVILGARIEISIY</sequence>
<dbReference type="Proteomes" id="UP000717328">
    <property type="component" value="Unassembled WGS sequence"/>
</dbReference>
<name>A0A9P7FUW2_9AGAR</name>
<organism evidence="2 3">
    <name type="scientific">Sphagnurus paluster</name>
    <dbReference type="NCBI Taxonomy" id="117069"/>
    <lineage>
        <taxon>Eukaryota</taxon>
        <taxon>Fungi</taxon>
        <taxon>Dikarya</taxon>
        <taxon>Basidiomycota</taxon>
        <taxon>Agaricomycotina</taxon>
        <taxon>Agaricomycetes</taxon>
        <taxon>Agaricomycetidae</taxon>
        <taxon>Agaricales</taxon>
        <taxon>Tricholomatineae</taxon>
        <taxon>Lyophyllaceae</taxon>
        <taxon>Sphagnurus</taxon>
    </lineage>
</organism>
<reference evidence="2" key="2">
    <citation type="submission" date="2021-10" db="EMBL/GenBank/DDBJ databases">
        <title>Phylogenomics reveals ancestral predisposition of the termite-cultivated fungus Termitomyces towards a domesticated lifestyle.</title>
        <authorList>
            <person name="Auxier B."/>
            <person name="Grum-Grzhimaylo A."/>
            <person name="Cardenas M.E."/>
            <person name="Lodge J.D."/>
            <person name="Laessoe T."/>
            <person name="Pedersen O."/>
            <person name="Smith M.E."/>
            <person name="Kuyper T.W."/>
            <person name="Franco-Molano E.A."/>
            <person name="Baroni T.J."/>
            <person name="Aanen D.K."/>
        </authorList>
    </citation>
    <scope>NUCLEOTIDE SEQUENCE</scope>
    <source>
        <strain evidence="2">D49</strain>
    </source>
</reference>
<comment type="caution">
    <text evidence="2">The sequence shown here is derived from an EMBL/GenBank/DDBJ whole genome shotgun (WGS) entry which is preliminary data.</text>
</comment>